<dbReference type="EMBL" id="FXTP01000020">
    <property type="protein sequence ID" value="SMO96128.1"/>
    <property type="molecule type" value="Genomic_DNA"/>
</dbReference>
<evidence type="ECO:0000256" key="4">
    <source>
        <dbReference type="ARBA" id="ARBA00022842"/>
    </source>
</evidence>
<evidence type="ECO:0000256" key="2">
    <source>
        <dbReference type="ARBA" id="ARBA00022723"/>
    </source>
</evidence>
<evidence type="ECO:0000256" key="6">
    <source>
        <dbReference type="SAM" id="MobiDB-lite"/>
    </source>
</evidence>
<dbReference type="Gene3D" id="2.40.50.140">
    <property type="entry name" value="Nucleic acid-binding proteins"/>
    <property type="match status" value="1"/>
</dbReference>
<dbReference type="Pfam" id="PF10150">
    <property type="entry name" value="RNase_E_G"/>
    <property type="match status" value="1"/>
</dbReference>
<dbReference type="GO" id="GO:0003723">
    <property type="term" value="F:RNA binding"/>
    <property type="evidence" value="ECO:0007669"/>
    <property type="project" value="UniProtKB-KW"/>
</dbReference>
<dbReference type="GO" id="GO:0006364">
    <property type="term" value="P:rRNA processing"/>
    <property type="evidence" value="ECO:0007669"/>
    <property type="project" value="TreeGrafter"/>
</dbReference>
<dbReference type="RefSeq" id="WP_142456183.1">
    <property type="nucleotide sequence ID" value="NZ_FXTP01000020.1"/>
</dbReference>
<feature type="compositionally biased region" description="Basic and acidic residues" evidence="6">
    <location>
        <begin position="540"/>
        <end position="552"/>
    </location>
</feature>
<keyword evidence="5" id="KW-0694">RNA-binding</keyword>
<dbReference type="InterPro" id="IPR019307">
    <property type="entry name" value="RNA-bd_AU-1/RNase_E/G"/>
</dbReference>
<keyword evidence="2" id="KW-0479">Metal-binding</keyword>
<protein>
    <submittedName>
        <fullName evidence="8">Ribonuclease G</fullName>
    </submittedName>
</protein>
<evidence type="ECO:0000256" key="1">
    <source>
        <dbReference type="ARBA" id="ARBA00001946"/>
    </source>
</evidence>
<dbReference type="GO" id="GO:0016787">
    <property type="term" value="F:hydrolase activity"/>
    <property type="evidence" value="ECO:0007669"/>
    <property type="project" value="UniProtKB-KW"/>
</dbReference>
<dbReference type="NCBIfam" id="TIGR00757">
    <property type="entry name" value="RNaseEG"/>
    <property type="match status" value="1"/>
</dbReference>
<dbReference type="GO" id="GO:0046872">
    <property type="term" value="F:metal ion binding"/>
    <property type="evidence" value="ECO:0007669"/>
    <property type="project" value="UniProtKB-KW"/>
</dbReference>
<dbReference type="GO" id="GO:0005737">
    <property type="term" value="C:cytoplasm"/>
    <property type="evidence" value="ECO:0007669"/>
    <property type="project" value="TreeGrafter"/>
</dbReference>
<keyword evidence="9" id="KW-1185">Reference proteome</keyword>
<reference evidence="8 9" key="1">
    <citation type="submission" date="2017-05" db="EMBL/GenBank/DDBJ databases">
        <authorList>
            <person name="Varghese N."/>
            <person name="Submissions S."/>
        </authorList>
    </citation>
    <scope>NUCLEOTIDE SEQUENCE [LARGE SCALE GENOMIC DNA]</scope>
    <source>
        <strain evidence="8 9">DSM 21985</strain>
    </source>
</reference>
<dbReference type="OrthoDB" id="9804278at2"/>
<sequence length="581" mass="65937">MKNQIIIHSSGNQTRIALIENNELAQLFIESEENQRTVGNIYVARVHKVMSGIRAAFIDMGTPKDAFLHFSDAGDHLDEYITKLNGKEAIPNHAKNDLQKKDKLSNVEKQVLAGKILRSGQKLLVQIVKEPIGSKGPRISTDITIAGRFLVLIPMGDYIAVSKKIGHYKERRRLKGILNNMVPDGFGVIVRTVAQGQDKKALEDDLRNVLKKWEDIVDNLTDAKPPELLYRDLNMTESLIRDLFAKNYDRVLIDDPEMYGEIKEYVSQIAPQMVPNVQLYKGKEHIFDYMKIAHDVNSIFSPRVRMKSGGYLIFEQTEAMYVVDVNSGPYAAKQRQEDNSLKTNLEAAREVAKQLRLRDIGGIIVVDFIDLRDDKNRKKIYDELKKEFAKDPAKTNVIGMSDFGLVQITRQRIRPSVVNSVSKVCPVCGGSGNVVTQDTILTDLEIWLSKFKHSTNYRAVDIYVNPYLKSVLTKGLLSTRWKWMLKYWIKISLIGDESVSMNEFKATLVGSDIDITDIVMRDESIEEVLDREGELIELESGKGNKENLDISKKERRGGNRSSDRNDNSNGRSNSKYYKSSN</sequence>
<evidence type="ECO:0000259" key="7">
    <source>
        <dbReference type="Pfam" id="PF10150"/>
    </source>
</evidence>
<comment type="cofactor">
    <cofactor evidence="1">
        <name>Mg(2+)</name>
        <dbReference type="ChEBI" id="CHEBI:18420"/>
    </cofactor>
</comment>
<feature type="region of interest" description="Disordered" evidence="6">
    <location>
        <begin position="540"/>
        <end position="581"/>
    </location>
</feature>
<keyword evidence="3" id="KW-0378">Hydrolase</keyword>
<dbReference type="InterPro" id="IPR004659">
    <property type="entry name" value="RNase_E/G"/>
</dbReference>
<evidence type="ECO:0000256" key="3">
    <source>
        <dbReference type="ARBA" id="ARBA00022801"/>
    </source>
</evidence>
<evidence type="ECO:0000313" key="9">
    <source>
        <dbReference type="Proteomes" id="UP000317557"/>
    </source>
</evidence>
<dbReference type="AlphaFoldDB" id="A0A521FIY5"/>
<dbReference type="PANTHER" id="PTHR30001:SF0">
    <property type="entry name" value="RIBONUCLEASE G"/>
    <property type="match status" value="1"/>
</dbReference>
<dbReference type="Proteomes" id="UP000317557">
    <property type="component" value="Unassembled WGS sequence"/>
</dbReference>
<keyword evidence="4" id="KW-0460">Magnesium</keyword>
<gene>
    <name evidence="8" type="ORF">SAMN06265219_12030</name>
</gene>
<feature type="domain" description="RNA-binding protein AU-1/Ribonuclease E/G" evidence="7">
    <location>
        <begin position="144"/>
        <end position="412"/>
    </location>
</feature>
<dbReference type="SUPFAM" id="SSF50249">
    <property type="entry name" value="Nucleic acid-binding proteins"/>
    <property type="match status" value="1"/>
</dbReference>
<dbReference type="PANTHER" id="PTHR30001">
    <property type="entry name" value="RIBONUCLEASE"/>
    <property type="match status" value="1"/>
</dbReference>
<dbReference type="CDD" id="cd04453">
    <property type="entry name" value="S1_RNase_E"/>
    <property type="match status" value="1"/>
</dbReference>
<evidence type="ECO:0000313" key="8">
    <source>
        <dbReference type="EMBL" id="SMO96128.1"/>
    </source>
</evidence>
<evidence type="ECO:0000256" key="5">
    <source>
        <dbReference type="ARBA" id="ARBA00022884"/>
    </source>
</evidence>
<dbReference type="GO" id="GO:0004540">
    <property type="term" value="F:RNA nuclease activity"/>
    <property type="evidence" value="ECO:0007669"/>
    <property type="project" value="InterPro"/>
</dbReference>
<accession>A0A521FIY5</accession>
<proteinExistence type="predicted"/>
<name>A0A521FIY5_9BACT</name>
<organism evidence="8 9">
    <name type="scientific">Gracilimonas mengyeensis</name>
    <dbReference type="NCBI Taxonomy" id="1302730"/>
    <lineage>
        <taxon>Bacteria</taxon>
        <taxon>Pseudomonadati</taxon>
        <taxon>Balneolota</taxon>
        <taxon>Balneolia</taxon>
        <taxon>Balneolales</taxon>
        <taxon>Balneolaceae</taxon>
        <taxon>Gracilimonas</taxon>
    </lineage>
</organism>
<dbReference type="InterPro" id="IPR012340">
    <property type="entry name" value="NA-bd_OB-fold"/>
</dbReference>